<dbReference type="SUPFAM" id="SSF46785">
    <property type="entry name" value="Winged helix' DNA-binding domain"/>
    <property type="match status" value="1"/>
</dbReference>
<dbReference type="Pfam" id="PF13545">
    <property type="entry name" value="HTH_Crp_2"/>
    <property type="match status" value="1"/>
</dbReference>
<dbReference type="RefSeq" id="WP_379089485.1">
    <property type="nucleotide sequence ID" value="NZ_JBHTJO010000001.1"/>
</dbReference>
<evidence type="ECO:0000259" key="4">
    <source>
        <dbReference type="PROSITE" id="PS51063"/>
    </source>
</evidence>
<dbReference type="InterPro" id="IPR036390">
    <property type="entry name" value="WH_DNA-bd_sf"/>
</dbReference>
<dbReference type="InterPro" id="IPR018335">
    <property type="entry name" value="Tscrpt_reg_HTH_Crp-type_CS"/>
</dbReference>
<keyword evidence="1" id="KW-0805">Transcription regulation</keyword>
<evidence type="ECO:0000256" key="1">
    <source>
        <dbReference type="ARBA" id="ARBA00023015"/>
    </source>
</evidence>
<dbReference type="Gene3D" id="2.60.120.10">
    <property type="entry name" value="Jelly Rolls"/>
    <property type="match status" value="1"/>
</dbReference>
<gene>
    <name evidence="5" type="ORF">ACFQ2F_10210</name>
</gene>
<dbReference type="SUPFAM" id="SSF51206">
    <property type="entry name" value="cAMP-binding domain-like"/>
    <property type="match status" value="1"/>
</dbReference>
<dbReference type="PRINTS" id="PR00034">
    <property type="entry name" value="HTHCRP"/>
</dbReference>
<dbReference type="EMBL" id="JBHTJO010000001">
    <property type="protein sequence ID" value="MFD0987468.1"/>
    <property type="molecule type" value="Genomic_DNA"/>
</dbReference>
<feature type="domain" description="HTH crp-type" evidence="4">
    <location>
        <begin position="132"/>
        <end position="207"/>
    </location>
</feature>
<comment type="caution">
    <text evidence="5">The sequence shown here is derived from an EMBL/GenBank/DDBJ whole genome shotgun (WGS) entry which is preliminary data.</text>
</comment>
<accession>A0ABW3JCE5</accession>
<dbReference type="Proteomes" id="UP001597102">
    <property type="component" value="Unassembled WGS sequence"/>
</dbReference>
<keyword evidence="2" id="KW-0238">DNA-binding</keyword>
<dbReference type="PROSITE" id="PS00042">
    <property type="entry name" value="HTH_CRP_1"/>
    <property type="match status" value="1"/>
</dbReference>
<dbReference type="InterPro" id="IPR012318">
    <property type="entry name" value="HTH_CRP"/>
</dbReference>
<dbReference type="Gene3D" id="1.10.10.10">
    <property type="entry name" value="Winged helix-like DNA-binding domain superfamily/Winged helix DNA-binding domain"/>
    <property type="match status" value="1"/>
</dbReference>
<dbReference type="PROSITE" id="PS51063">
    <property type="entry name" value="HTH_CRP_2"/>
    <property type="match status" value="1"/>
</dbReference>
<evidence type="ECO:0000256" key="2">
    <source>
        <dbReference type="ARBA" id="ARBA00023125"/>
    </source>
</evidence>
<protein>
    <submittedName>
        <fullName evidence="5">Crp/Fnr family transcriptional regulator</fullName>
    </submittedName>
</protein>
<dbReference type="InterPro" id="IPR036388">
    <property type="entry name" value="WH-like_DNA-bd_sf"/>
</dbReference>
<evidence type="ECO:0000313" key="5">
    <source>
        <dbReference type="EMBL" id="MFD0987468.1"/>
    </source>
</evidence>
<reference evidence="6" key="1">
    <citation type="journal article" date="2019" name="Int. J. Syst. Evol. Microbiol.">
        <title>The Global Catalogue of Microorganisms (GCM) 10K type strain sequencing project: providing services to taxonomists for standard genome sequencing and annotation.</title>
        <authorList>
            <consortium name="The Broad Institute Genomics Platform"/>
            <consortium name="The Broad Institute Genome Sequencing Center for Infectious Disease"/>
            <person name="Wu L."/>
            <person name="Ma J."/>
        </authorList>
    </citation>
    <scope>NUCLEOTIDE SEQUENCE [LARGE SCALE GENOMIC DNA]</scope>
    <source>
        <strain evidence="6">CCUG 61697</strain>
    </source>
</reference>
<keyword evidence="3" id="KW-0804">Transcription</keyword>
<proteinExistence type="predicted"/>
<sequence>MNAPDWGRIPRPIVEQASIIRTRPGQTLANKVDGDEAVYVVRSGALMQSLTLTHALRQITAIFHPGTMVRTASAPSSLARIVAVRAGEILRLRWPVFSELMESNTEICRYFCRVTALEDALKAIHMAALGRFDTQQRVATYLVELAMRSGVRNTAGNPVCEMPLSRAEMADYLGLNADTLSRTMSGLRAKGLIRHEDRNRTVVCQFDALAALTPAAEALTTLLG</sequence>
<dbReference type="InterPro" id="IPR014710">
    <property type="entry name" value="RmlC-like_jellyroll"/>
</dbReference>
<dbReference type="InterPro" id="IPR018490">
    <property type="entry name" value="cNMP-bd_dom_sf"/>
</dbReference>
<evidence type="ECO:0000313" key="6">
    <source>
        <dbReference type="Proteomes" id="UP001597102"/>
    </source>
</evidence>
<organism evidence="5 6">
    <name type="scientific">Methyloligella solikamskensis</name>
    <dbReference type="NCBI Taxonomy" id="1177756"/>
    <lineage>
        <taxon>Bacteria</taxon>
        <taxon>Pseudomonadati</taxon>
        <taxon>Pseudomonadota</taxon>
        <taxon>Alphaproteobacteria</taxon>
        <taxon>Hyphomicrobiales</taxon>
        <taxon>Hyphomicrobiaceae</taxon>
        <taxon>Methyloligella</taxon>
    </lineage>
</organism>
<keyword evidence="6" id="KW-1185">Reference proteome</keyword>
<name>A0ABW3JCE5_9HYPH</name>
<evidence type="ECO:0000256" key="3">
    <source>
        <dbReference type="ARBA" id="ARBA00023163"/>
    </source>
</evidence>